<accession>A0A9P6AD34</accession>
<sequence>MGMDETLIGTIFVYPVLQANSQWLEELLEDGVLTFGVVEGPMQSGVRSIKELPEGVWVAAPEGRVLPTSWHIVHVEHHLAHILHPKPCGPFPPSVTEVEIASQIDQLSLEDSNPSTHIPSVPINDSVNDAEDPYAKFWDQSSGGLPYDDNSDISSYDLTPSDAVVKSTRVAKIGER</sequence>
<keyword evidence="2" id="KW-1185">Reference proteome</keyword>
<evidence type="ECO:0000313" key="2">
    <source>
        <dbReference type="Proteomes" id="UP000886523"/>
    </source>
</evidence>
<name>A0A9P6AD34_9AGAM</name>
<reference evidence="1" key="1">
    <citation type="journal article" date="2020" name="Nat. Commun.">
        <title>Large-scale genome sequencing of mycorrhizal fungi provides insights into the early evolution of symbiotic traits.</title>
        <authorList>
            <person name="Miyauchi S."/>
            <person name="Kiss E."/>
            <person name="Kuo A."/>
            <person name="Drula E."/>
            <person name="Kohler A."/>
            <person name="Sanchez-Garcia M."/>
            <person name="Morin E."/>
            <person name="Andreopoulos B."/>
            <person name="Barry K.W."/>
            <person name="Bonito G."/>
            <person name="Buee M."/>
            <person name="Carver A."/>
            <person name="Chen C."/>
            <person name="Cichocki N."/>
            <person name="Clum A."/>
            <person name="Culley D."/>
            <person name="Crous P.W."/>
            <person name="Fauchery L."/>
            <person name="Girlanda M."/>
            <person name="Hayes R.D."/>
            <person name="Keri Z."/>
            <person name="LaButti K."/>
            <person name="Lipzen A."/>
            <person name="Lombard V."/>
            <person name="Magnuson J."/>
            <person name="Maillard F."/>
            <person name="Murat C."/>
            <person name="Nolan M."/>
            <person name="Ohm R.A."/>
            <person name="Pangilinan J."/>
            <person name="Pereira M.F."/>
            <person name="Perotto S."/>
            <person name="Peter M."/>
            <person name="Pfister S."/>
            <person name="Riley R."/>
            <person name="Sitrit Y."/>
            <person name="Stielow J.B."/>
            <person name="Szollosi G."/>
            <person name="Zifcakova L."/>
            <person name="Stursova M."/>
            <person name="Spatafora J.W."/>
            <person name="Tedersoo L."/>
            <person name="Vaario L.M."/>
            <person name="Yamada A."/>
            <person name="Yan M."/>
            <person name="Wang P."/>
            <person name="Xu J."/>
            <person name="Bruns T."/>
            <person name="Baldrian P."/>
            <person name="Vilgalys R."/>
            <person name="Dunand C."/>
            <person name="Henrissat B."/>
            <person name="Grigoriev I.V."/>
            <person name="Hibbett D."/>
            <person name="Nagy L.G."/>
            <person name="Martin F.M."/>
        </authorList>
    </citation>
    <scope>NUCLEOTIDE SEQUENCE</scope>
    <source>
        <strain evidence="1">UP504</strain>
    </source>
</reference>
<proteinExistence type="predicted"/>
<gene>
    <name evidence="1" type="ORF">BS47DRAFT_1369488</name>
</gene>
<protein>
    <submittedName>
        <fullName evidence="1">Uncharacterized protein</fullName>
    </submittedName>
</protein>
<comment type="caution">
    <text evidence="1">The sequence shown here is derived from an EMBL/GenBank/DDBJ whole genome shotgun (WGS) entry which is preliminary data.</text>
</comment>
<evidence type="ECO:0000313" key="1">
    <source>
        <dbReference type="EMBL" id="KAF9503503.1"/>
    </source>
</evidence>
<dbReference type="AlphaFoldDB" id="A0A9P6AD34"/>
<dbReference type="EMBL" id="MU129345">
    <property type="protein sequence ID" value="KAF9503503.1"/>
    <property type="molecule type" value="Genomic_DNA"/>
</dbReference>
<organism evidence="1 2">
    <name type="scientific">Hydnum rufescens UP504</name>
    <dbReference type="NCBI Taxonomy" id="1448309"/>
    <lineage>
        <taxon>Eukaryota</taxon>
        <taxon>Fungi</taxon>
        <taxon>Dikarya</taxon>
        <taxon>Basidiomycota</taxon>
        <taxon>Agaricomycotina</taxon>
        <taxon>Agaricomycetes</taxon>
        <taxon>Cantharellales</taxon>
        <taxon>Hydnaceae</taxon>
        <taxon>Hydnum</taxon>
    </lineage>
</organism>
<dbReference type="Proteomes" id="UP000886523">
    <property type="component" value="Unassembled WGS sequence"/>
</dbReference>